<dbReference type="Gene3D" id="3.40.50.300">
    <property type="entry name" value="P-loop containing nucleotide triphosphate hydrolases"/>
    <property type="match status" value="1"/>
</dbReference>
<keyword evidence="6" id="KW-1185">Reference proteome</keyword>
<dbReference type="SUPFAM" id="SSF52540">
    <property type="entry name" value="P-loop containing nucleoside triphosphate hydrolases"/>
    <property type="match status" value="1"/>
</dbReference>
<dbReference type="OrthoDB" id="6334211at2759"/>
<evidence type="ECO:0000256" key="2">
    <source>
        <dbReference type="ARBA" id="ARBA00022679"/>
    </source>
</evidence>
<dbReference type="InterPro" id="IPR008145">
    <property type="entry name" value="GK/Ca_channel_bsu"/>
</dbReference>
<evidence type="ECO:0000256" key="3">
    <source>
        <dbReference type="ARBA" id="ARBA00022777"/>
    </source>
</evidence>
<keyword evidence="2" id="KW-0808">Transferase</keyword>
<comment type="similarity">
    <text evidence="1">Belongs to the guanylate kinase family.</text>
</comment>
<dbReference type="InParanoid" id="A0A507AW53"/>
<keyword evidence="3" id="KW-0418">Kinase</keyword>
<dbReference type="SMART" id="SM00072">
    <property type="entry name" value="GuKc"/>
    <property type="match status" value="1"/>
</dbReference>
<dbReference type="PANTHER" id="PTHR23117">
    <property type="entry name" value="GUANYLATE KINASE-RELATED"/>
    <property type="match status" value="1"/>
</dbReference>
<dbReference type="RefSeq" id="XP_030992415.1">
    <property type="nucleotide sequence ID" value="XM_031143109.1"/>
</dbReference>
<feature type="domain" description="Guanylate kinase-like" evidence="4">
    <location>
        <begin position="1"/>
        <end position="119"/>
    </location>
</feature>
<gene>
    <name evidence="5" type="ORF">E0L32_008273</name>
</gene>
<dbReference type="InterPro" id="IPR027417">
    <property type="entry name" value="P-loop_NTPase"/>
</dbReference>
<reference evidence="5 6" key="1">
    <citation type="submission" date="2019-06" db="EMBL/GenBank/DDBJ databases">
        <title>Draft genome sequence of the filamentous fungus Phialemoniopsis curvata isolated from diesel fuel.</title>
        <authorList>
            <person name="Varaljay V.A."/>
            <person name="Lyon W.J."/>
            <person name="Crouch A.L."/>
            <person name="Drake C.E."/>
            <person name="Hollomon J.M."/>
            <person name="Nadeau L.J."/>
            <person name="Nunn H.S."/>
            <person name="Stevenson B.S."/>
            <person name="Bojanowski C.L."/>
            <person name="Crookes-Goodson W.J."/>
        </authorList>
    </citation>
    <scope>NUCLEOTIDE SEQUENCE [LARGE SCALE GENOMIC DNA]</scope>
    <source>
        <strain evidence="5 6">D216</strain>
    </source>
</reference>
<evidence type="ECO:0000259" key="4">
    <source>
        <dbReference type="PROSITE" id="PS50052"/>
    </source>
</evidence>
<name>A0A507AW53_9PEZI</name>
<evidence type="ECO:0000313" key="5">
    <source>
        <dbReference type="EMBL" id="TPX10704.1"/>
    </source>
</evidence>
<protein>
    <recommendedName>
        <fullName evidence="4">Guanylate kinase-like domain-containing protein</fullName>
    </recommendedName>
</protein>
<dbReference type="GO" id="GO:0005829">
    <property type="term" value="C:cytosol"/>
    <property type="evidence" value="ECO:0007669"/>
    <property type="project" value="TreeGrafter"/>
</dbReference>
<dbReference type="EMBL" id="SKBQ01000054">
    <property type="protein sequence ID" value="TPX10704.1"/>
    <property type="molecule type" value="Genomic_DNA"/>
</dbReference>
<organism evidence="5 6">
    <name type="scientific">Thyridium curvatum</name>
    <dbReference type="NCBI Taxonomy" id="1093900"/>
    <lineage>
        <taxon>Eukaryota</taxon>
        <taxon>Fungi</taxon>
        <taxon>Dikarya</taxon>
        <taxon>Ascomycota</taxon>
        <taxon>Pezizomycotina</taxon>
        <taxon>Sordariomycetes</taxon>
        <taxon>Sordariomycetidae</taxon>
        <taxon>Thyridiales</taxon>
        <taxon>Thyridiaceae</taxon>
        <taxon>Thyridium</taxon>
    </lineage>
</organism>
<comment type="caution">
    <text evidence="5">The sequence shown here is derived from an EMBL/GenBank/DDBJ whole genome shotgun (WGS) entry which is preliminary data.</text>
</comment>
<dbReference type="GO" id="GO:0004385">
    <property type="term" value="F:GMP kinase activity"/>
    <property type="evidence" value="ECO:0007669"/>
    <property type="project" value="TreeGrafter"/>
</dbReference>
<dbReference type="PROSITE" id="PS50052">
    <property type="entry name" value="GUANYLATE_KINASE_2"/>
    <property type="match status" value="1"/>
</dbReference>
<accession>A0A507AW53</accession>
<dbReference type="STRING" id="1093900.A0A507AW53"/>
<dbReference type="AlphaFoldDB" id="A0A507AW53"/>
<dbReference type="PANTHER" id="PTHR23117:SF13">
    <property type="entry name" value="GUANYLATE KINASE"/>
    <property type="match status" value="1"/>
</dbReference>
<proteinExistence type="inferred from homology"/>
<dbReference type="InterPro" id="IPR008144">
    <property type="entry name" value="Guanylate_kin-like_dom"/>
</dbReference>
<evidence type="ECO:0000313" key="6">
    <source>
        <dbReference type="Proteomes" id="UP000319257"/>
    </source>
</evidence>
<dbReference type="Pfam" id="PF00625">
    <property type="entry name" value="Guanylate_kin"/>
    <property type="match status" value="1"/>
</dbReference>
<evidence type="ECO:0000256" key="1">
    <source>
        <dbReference type="ARBA" id="ARBA00005790"/>
    </source>
</evidence>
<dbReference type="Proteomes" id="UP000319257">
    <property type="component" value="Unassembled WGS sequence"/>
</dbReference>
<sequence>MRNSNGNLYGTSKQTVISQMAKGLVVLLDIEMEGVKQLKAEQLRPDSQINPRFVFIKPPSFAVLEARLRGRGTEDEGSIQRRLAQSRAELDYAETGVHDKIIVNDNLEEAYKELEDFVFSKE</sequence>
<dbReference type="GeneID" id="41975720"/>